<name>A0A507CD94_9FUNG</name>
<dbReference type="EMBL" id="QEAO01000002">
    <property type="protein sequence ID" value="TPX37471.1"/>
    <property type="molecule type" value="Genomic_DNA"/>
</dbReference>
<dbReference type="GO" id="GO:0030674">
    <property type="term" value="F:protein-macromolecule adaptor activity"/>
    <property type="evidence" value="ECO:0007669"/>
    <property type="project" value="TreeGrafter"/>
</dbReference>
<dbReference type="AlphaFoldDB" id="A0A507CD94"/>
<gene>
    <name evidence="2" type="ORF">SmJEL517_g00566</name>
</gene>
<dbReference type="PANTHER" id="PTHR28080">
    <property type="entry name" value="PEROXISOMAL BIOGENESIS FACTOR 3"/>
    <property type="match status" value="1"/>
</dbReference>
<evidence type="ECO:0000313" key="2">
    <source>
        <dbReference type="EMBL" id="TPX37471.1"/>
    </source>
</evidence>
<dbReference type="InterPro" id="IPR006966">
    <property type="entry name" value="Peroxin-3"/>
</dbReference>
<protein>
    <recommendedName>
        <fullName evidence="4">Peroxin-3</fullName>
    </recommendedName>
</protein>
<dbReference type="GO" id="GO:0045046">
    <property type="term" value="P:protein import into peroxisome membrane"/>
    <property type="evidence" value="ECO:0007669"/>
    <property type="project" value="TreeGrafter"/>
</dbReference>
<dbReference type="OrthoDB" id="45930at2759"/>
<keyword evidence="1" id="KW-0472">Membrane</keyword>
<dbReference type="RefSeq" id="XP_031027382.1">
    <property type="nucleotide sequence ID" value="XM_031166495.1"/>
</dbReference>
<keyword evidence="1" id="KW-0812">Transmembrane</keyword>
<dbReference type="STRING" id="1806994.A0A507CD94"/>
<reference evidence="2 3" key="1">
    <citation type="journal article" date="2019" name="Sci. Rep.">
        <title>Comparative genomics of chytrid fungi reveal insights into the obligate biotrophic and pathogenic lifestyle of Synchytrium endobioticum.</title>
        <authorList>
            <person name="van de Vossenberg B.T.L.H."/>
            <person name="Warris S."/>
            <person name="Nguyen H.D.T."/>
            <person name="van Gent-Pelzer M.P.E."/>
            <person name="Joly D.L."/>
            <person name="van de Geest H.C."/>
            <person name="Bonants P.J.M."/>
            <person name="Smith D.S."/>
            <person name="Levesque C.A."/>
            <person name="van der Lee T.A.J."/>
        </authorList>
    </citation>
    <scope>NUCLEOTIDE SEQUENCE [LARGE SCALE GENOMIC DNA]</scope>
    <source>
        <strain evidence="2 3">JEL517</strain>
    </source>
</reference>
<feature type="transmembrane region" description="Helical" evidence="1">
    <location>
        <begin position="29"/>
        <end position="46"/>
    </location>
</feature>
<comment type="caution">
    <text evidence="2">The sequence shown here is derived from an EMBL/GenBank/DDBJ whole genome shotgun (WGS) entry which is preliminary data.</text>
</comment>
<evidence type="ECO:0000256" key="1">
    <source>
        <dbReference type="SAM" id="Phobius"/>
    </source>
</evidence>
<proteinExistence type="predicted"/>
<keyword evidence="3" id="KW-1185">Reference proteome</keyword>
<dbReference type="PANTHER" id="PTHR28080:SF1">
    <property type="entry name" value="PEROXISOMAL BIOGENESIS FACTOR 3"/>
    <property type="match status" value="1"/>
</dbReference>
<sequence>MAAANNKKTTPPPASWSLKGFIANNTSRFIWFSGIVGVIYLIGKYAQAKLKEYTDKMAIERTAKENLRKRFEQNQQDCSYTIISLLPNLSEQLLNGLNVEAITTKLQQSRKEGASAAPAPPSSAGEKTKMELWEDVKILSFTRTISAVYLITLLTALTHVQLNLLGRFIYLDSVKMFTQKDKEQEVAGDAGPKTGLNIETERKFLTLSWYLLNVGWRSCVDRVRLAVDKVIASISLKQQTDYNSILTMLDQVRAEVDFINGDQSKPFNLTQYLLPPEGQESETLREGAPLNQVRPSDPRYAVDDELLKLLNETRDFLESPDFRLVLHASLDDAFNTLALQLRPQFFPQTTTSSSADPKSKITEIDDETLLRQLRDGESYSVSKEESKVFPLAGVLPAVSRQAHLVINGSPNHYIQVLTRQPALMAFSAIIYTAFDDPEK</sequence>
<keyword evidence="1" id="KW-1133">Transmembrane helix</keyword>
<dbReference type="Proteomes" id="UP000319731">
    <property type="component" value="Unassembled WGS sequence"/>
</dbReference>
<dbReference type="GeneID" id="42001792"/>
<organism evidence="2 3">
    <name type="scientific">Synchytrium microbalum</name>
    <dbReference type="NCBI Taxonomy" id="1806994"/>
    <lineage>
        <taxon>Eukaryota</taxon>
        <taxon>Fungi</taxon>
        <taxon>Fungi incertae sedis</taxon>
        <taxon>Chytridiomycota</taxon>
        <taxon>Chytridiomycota incertae sedis</taxon>
        <taxon>Chytridiomycetes</taxon>
        <taxon>Synchytriales</taxon>
        <taxon>Synchytriaceae</taxon>
        <taxon>Synchytrium</taxon>
    </lineage>
</organism>
<evidence type="ECO:0000313" key="3">
    <source>
        <dbReference type="Proteomes" id="UP000319731"/>
    </source>
</evidence>
<accession>A0A507CD94</accession>
<dbReference type="Pfam" id="PF04882">
    <property type="entry name" value="Peroxin-3"/>
    <property type="match status" value="2"/>
</dbReference>
<dbReference type="GO" id="GO:0005778">
    <property type="term" value="C:peroxisomal membrane"/>
    <property type="evidence" value="ECO:0007669"/>
    <property type="project" value="InterPro"/>
</dbReference>
<evidence type="ECO:0008006" key="4">
    <source>
        <dbReference type="Google" id="ProtNLM"/>
    </source>
</evidence>